<evidence type="ECO:0000259" key="1">
    <source>
        <dbReference type="SMART" id="SM00829"/>
    </source>
</evidence>
<organism evidence="2">
    <name type="scientific">uncultured crenarchaeote 57a5</name>
    <dbReference type="NCBI Taxonomy" id="684058"/>
    <lineage>
        <taxon>Archaea</taxon>
        <taxon>Thermoproteota</taxon>
        <taxon>environmental samples</taxon>
    </lineage>
</organism>
<dbReference type="Gene3D" id="3.40.50.720">
    <property type="entry name" value="NAD(P)-binding Rossmann-like Domain"/>
    <property type="match status" value="1"/>
</dbReference>
<dbReference type="SUPFAM" id="SSF51735">
    <property type="entry name" value="NAD(P)-binding Rossmann-fold domains"/>
    <property type="match status" value="1"/>
</dbReference>
<gene>
    <name evidence="2" type="ORF">57a5orf35</name>
</gene>
<dbReference type="PANTHER" id="PTHR45033">
    <property type="match status" value="1"/>
</dbReference>
<dbReference type="SUPFAM" id="SSF50129">
    <property type="entry name" value="GroES-like"/>
    <property type="match status" value="1"/>
</dbReference>
<dbReference type="AlphaFoldDB" id="D4N742"/>
<protein>
    <submittedName>
        <fullName evidence="2">Zn-dependent alcohol dehydrogenase</fullName>
    </submittedName>
</protein>
<dbReference type="GO" id="GO:0016491">
    <property type="term" value="F:oxidoreductase activity"/>
    <property type="evidence" value="ECO:0007669"/>
    <property type="project" value="InterPro"/>
</dbReference>
<dbReference type="InterPro" id="IPR052711">
    <property type="entry name" value="Zinc_ADH-like"/>
</dbReference>
<dbReference type="EMBL" id="GU059107">
    <property type="protein sequence ID" value="ACY24528.1"/>
    <property type="molecule type" value="Genomic_DNA"/>
</dbReference>
<dbReference type="SMART" id="SM00829">
    <property type="entry name" value="PKS_ER"/>
    <property type="match status" value="1"/>
</dbReference>
<dbReference type="Pfam" id="PF08240">
    <property type="entry name" value="ADH_N"/>
    <property type="match status" value="1"/>
</dbReference>
<dbReference type="Pfam" id="PF00107">
    <property type="entry name" value="ADH_zinc_N"/>
    <property type="match status" value="1"/>
</dbReference>
<dbReference type="InterPro" id="IPR036291">
    <property type="entry name" value="NAD(P)-bd_dom_sf"/>
</dbReference>
<dbReference type="InterPro" id="IPR013154">
    <property type="entry name" value="ADH-like_N"/>
</dbReference>
<name>D4N742_9CREN</name>
<sequence>MKAVPIYKHGPIEVLKYEKDFPKPVPNSSESLIKIKYCGLNHLDIWTRTGIAGKPISFPHICGSDIVGSLESEANKHSKGTRVLVYPGISCNHCNYCRTGNETICRDFSIIGGLSNYNGGYAEYVVVPKTNIVPIPNEISDEHAATLSISYLTAWNIFKKLQLKKHDTLLVYGATGGLGMAVIQFAKALEIKIITSVSDDSKLNFARSLGSDNVINRKKKEVEVEVEKITGGVGVDAVVDNAGQKTFTTSINCVRKGGKIALCGTTSGNIANFQIRTFYSKQIQLLGILIGSKLELLELMKFVSKKNILPKVDSIYTLAEIHKAHTLLERGQQLGKILIKI</sequence>
<dbReference type="InterPro" id="IPR013149">
    <property type="entry name" value="ADH-like_C"/>
</dbReference>
<feature type="domain" description="Enoyl reductase (ER)" evidence="1">
    <location>
        <begin position="10"/>
        <end position="339"/>
    </location>
</feature>
<dbReference type="Gene3D" id="3.90.180.10">
    <property type="entry name" value="Medium-chain alcohol dehydrogenases, catalytic domain"/>
    <property type="match status" value="1"/>
</dbReference>
<accession>D4N742</accession>
<proteinExistence type="predicted"/>
<dbReference type="InterPro" id="IPR020843">
    <property type="entry name" value="ER"/>
</dbReference>
<dbReference type="PANTHER" id="PTHR45033:SF3">
    <property type="entry name" value="DEHYDROGENASE, PUTATIVE (AFU_ORTHOLOGUE AFUA_2G13270)-RELATED"/>
    <property type="match status" value="1"/>
</dbReference>
<evidence type="ECO:0000313" key="2">
    <source>
        <dbReference type="EMBL" id="ACY24528.1"/>
    </source>
</evidence>
<dbReference type="InterPro" id="IPR011032">
    <property type="entry name" value="GroES-like_sf"/>
</dbReference>
<reference evidence="2" key="1">
    <citation type="journal article" date="2010" name="Environ. Microbiol.">
        <title>Homologues of nitrite reductases in ammonia-oxidizing archaea: diversity and genomic context.</title>
        <authorList>
            <person name="Bartossek R."/>
            <person name="Nicol G.W."/>
            <person name="Lanzen A."/>
            <person name="Klenk H.P."/>
            <person name="Schleper C."/>
        </authorList>
    </citation>
    <scope>NUCLEOTIDE SEQUENCE</scope>
</reference>